<dbReference type="EMBL" id="JABCKI010002846">
    <property type="protein sequence ID" value="KAG5644314.1"/>
    <property type="molecule type" value="Genomic_DNA"/>
</dbReference>
<feature type="region of interest" description="Disordered" evidence="1">
    <location>
        <begin position="1"/>
        <end position="113"/>
    </location>
</feature>
<dbReference type="AlphaFoldDB" id="A0A9P7G7F9"/>
<proteinExistence type="predicted"/>
<sequence length="113" mass="12399">MARDEVDPSLIVDGPRKRKLAAHITSEDNASADKDHTAKKLRQAGIGSLPTSSSRRQSPSIEDVEDEDARPRNSPPRNPQHILEPSDDDEDPPPPPVPHHKKKPATPNNLPKS</sequence>
<dbReference type="OrthoDB" id="3318367at2759"/>
<reference evidence="2" key="2">
    <citation type="submission" date="2021-10" db="EMBL/GenBank/DDBJ databases">
        <title>Phylogenomics reveals ancestral predisposition of the termite-cultivated fungus Termitomyces towards a domesticated lifestyle.</title>
        <authorList>
            <person name="Auxier B."/>
            <person name="Grum-Grzhimaylo A."/>
            <person name="Cardenas M.E."/>
            <person name="Lodge J.D."/>
            <person name="Laessoe T."/>
            <person name="Pedersen O."/>
            <person name="Smith M.E."/>
            <person name="Kuyper T.W."/>
            <person name="Franco-Molano E.A."/>
            <person name="Baroni T.J."/>
            <person name="Aanen D.K."/>
        </authorList>
    </citation>
    <scope>NUCLEOTIDE SEQUENCE</scope>
    <source>
        <strain evidence="2">D49</strain>
    </source>
</reference>
<dbReference type="Proteomes" id="UP000717328">
    <property type="component" value="Unassembled WGS sequence"/>
</dbReference>
<protein>
    <submittedName>
        <fullName evidence="2">Uncharacterized protein</fullName>
    </submittedName>
</protein>
<feature type="compositionally biased region" description="Polar residues" evidence="1">
    <location>
        <begin position="49"/>
        <end position="60"/>
    </location>
</feature>
<gene>
    <name evidence="2" type="ORF">H0H81_009617</name>
</gene>
<organism evidence="2 3">
    <name type="scientific">Sphagnurus paluster</name>
    <dbReference type="NCBI Taxonomy" id="117069"/>
    <lineage>
        <taxon>Eukaryota</taxon>
        <taxon>Fungi</taxon>
        <taxon>Dikarya</taxon>
        <taxon>Basidiomycota</taxon>
        <taxon>Agaricomycotina</taxon>
        <taxon>Agaricomycetes</taxon>
        <taxon>Agaricomycetidae</taxon>
        <taxon>Agaricales</taxon>
        <taxon>Tricholomatineae</taxon>
        <taxon>Lyophyllaceae</taxon>
        <taxon>Sphagnurus</taxon>
    </lineage>
</organism>
<name>A0A9P7G7F9_9AGAR</name>
<evidence type="ECO:0000313" key="3">
    <source>
        <dbReference type="Proteomes" id="UP000717328"/>
    </source>
</evidence>
<reference evidence="2" key="1">
    <citation type="submission" date="2021-02" db="EMBL/GenBank/DDBJ databases">
        <authorList>
            <person name="Nieuwenhuis M."/>
            <person name="Van De Peppel L.J.J."/>
        </authorList>
    </citation>
    <scope>NUCLEOTIDE SEQUENCE</scope>
    <source>
        <strain evidence="2">D49</strain>
    </source>
</reference>
<accession>A0A9P7G7F9</accession>
<evidence type="ECO:0000313" key="2">
    <source>
        <dbReference type="EMBL" id="KAG5644314.1"/>
    </source>
</evidence>
<keyword evidence="3" id="KW-1185">Reference proteome</keyword>
<evidence type="ECO:0000256" key="1">
    <source>
        <dbReference type="SAM" id="MobiDB-lite"/>
    </source>
</evidence>
<comment type="caution">
    <text evidence="2">The sequence shown here is derived from an EMBL/GenBank/DDBJ whole genome shotgun (WGS) entry which is preliminary data.</text>
</comment>
<feature type="non-terminal residue" evidence="2">
    <location>
        <position position="113"/>
    </location>
</feature>